<evidence type="ECO:0000313" key="3">
    <source>
        <dbReference type="Proteomes" id="UP000092460"/>
    </source>
</evidence>
<sequence length="143" mass="16471">MHRLPPLYEPTNDEQLLESCFPSALYSWFLLLFLLLGCCSKWTEIGERNIIELVYSTALPFRVHPRHCISELCKHMTNFREPLMFGVKLLAQVVSELGFLSTRILLFTNQNILNLSGLGGRIFLCPITTKLVFFYCNTNIPDN</sequence>
<dbReference type="EMBL" id="JXJN01001019">
    <property type="status" value="NOT_ANNOTATED_CDS"/>
    <property type="molecule type" value="Genomic_DNA"/>
</dbReference>
<protein>
    <submittedName>
        <fullName evidence="2">Uncharacterized protein</fullName>
    </submittedName>
</protein>
<keyword evidence="1" id="KW-0812">Transmembrane</keyword>
<evidence type="ECO:0000256" key="1">
    <source>
        <dbReference type="SAM" id="Phobius"/>
    </source>
</evidence>
<organism evidence="2 3">
    <name type="scientific">Glossina palpalis gambiensis</name>
    <dbReference type="NCBI Taxonomy" id="67801"/>
    <lineage>
        <taxon>Eukaryota</taxon>
        <taxon>Metazoa</taxon>
        <taxon>Ecdysozoa</taxon>
        <taxon>Arthropoda</taxon>
        <taxon>Hexapoda</taxon>
        <taxon>Insecta</taxon>
        <taxon>Pterygota</taxon>
        <taxon>Neoptera</taxon>
        <taxon>Endopterygota</taxon>
        <taxon>Diptera</taxon>
        <taxon>Brachycera</taxon>
        <taxon>Muscomorpha</taxon>
        <taxon>Hippoboscoidea</taxon>
        <taxon>Glossinidae</taxon>
        <taxon>Glossina</taxon>
    </lineage>
</organism>
<evidence type="ECO:0000313" key="2">
    <source>
        <dbReference type="EnsemblMetazoa" id="GPPI003310-PA"/>
    </source>
</evidence>
<dbReference type="AlphaFoldDB" id="A0A1B0ANU7"/>
<accession>A0A1B0ANU7</accession>
<feature type="transmembrane region" description="Helical" evidence="1">
    <location>
        <begin position="25"/>
        <end position="43"/>
    </location>
</feature>
<dbReference type="VEuPathDB" id="VectorBase:GPPI003310"/>
<dbReference type="EnsemblMetazoa" id="GPPI003310-RA">
    <property type="protein sequence ID" value="GPPI003310-PA"/>
    <property type="gene ID" value="GPPI003310"/>
</dbReference>
<keyword evidence="1" id="KW-1133">Transmembrane helix</keyword>
<reference evidence="2" key="2">
    <citation type="submission" date="2020-05" db="UniProtKB">
        <authorList>
            <consortium name="EnsemblMetazoa"/>
        </authorList>
    </citation>
    <scope>IDENTIFICATION</scope>
    <source>
        <strain evidence="2">IAEA</strain>
    </source>
</reference>
<dbReference type="Proteomes" id="UP000092460">
    <property type="component" value="Unassembled WGS sequence"/>
</dbReference>
<keyword evidence="3" id="KW-1185">Reference proteome</keyword>
<reference evidence="3" key="1">
    <citation type="submission" date="2015-01" db="EMBL/GenBank/DDBJ databases">
        <authorList>
            <person name="Aksoy S."/>
            <person name="Warren W."/>
            <person name="Wilson R.K."/>
        </authorList>
    </citation>
    <scope>NUCLEOTIDE SEQUENCE [LARGE SCALE GENOMIC DNA]</scope>
    <source>
        <strain evidence="3">IAEA</strain>
    </source>
</reference>
<name>A0A1B0ANU7_9MUSC</name>
<proteinExistence type="predicted"/>
<keyword evidence="1" id="KW-0472">Membrane</keyword>